<dbReference type="GO" id="GO:0003678">
    <property type="term" value="F:DNA helicase activity"/>
    <property type="evidence" value="ECO:0007669"/>
    <property type="project" value="UniProtKB-EC"/>
</dbReference>
<sequence>MLNPGQQQAVRAVGHCMICACPGSGKTTVLKFRADHLLNQNPGSRLLAVTFTSDAASELEERIRSQNPKLGDRLICGTFHSLAKRQIERAGKKVNLRAQPAAAILKAAYSEVVTNKQAYPFEDVASRVEYFKTHIDHQFGDASADPAEEVYKRYKDMMAERGFHDFSDLLTIATKGMMKAKDHPDYIAPYPVDFLLGDEWQDTDDIQARWVGMHIENGTRVTIVGDDDQSIYGFRFACGYQGMVNFQKLTDAAQINLDTTYRCANEILAPAAKLIANNTERLVKHLVTENKAQGQVRVLRFPDRDAEVSGLVNAIAGNGDFGNWAVLGRTNSQLERIELGLQEAGIPCTRSGRTPFWELELPALFLSILKSVAAGDMAGIDALLRRCGVGESVLTQINGRVMTSRPGAMGRFLNEPDDTYPPVVRRLIGVLPTWLSMAKDADRADRIALGLNLFMSRNLVHTAANARAAADRANSLLASCETMLARLNGSLKQRLHQIQRQAEGTEEESDAVRLMTLHSSKGLEFKHVWIIGCEAGVIPSAQSPIDEERRLFYVGMTRAKLNLFLSYQRNKSVQASPFLAEAGLV</sequence>
<dbReference type="InterPro" id="IPR013986">
    <property type="entry name" value="DExx_box_DNA_helicase_dom_sf"/>
</dbReference>
<evidence type="ECO:0000259" key="14">
    <source>
        <dbReference type="PROSITE" id="PS51217"/>
    </source>
</evidence>
<evidence type="ECO:0000256" key="7">
    <source>
        <dbReference type="ARBA" id="ARBA00023235"/>
    </source>
</evidence>
<keyword evidence="2 12" id="KW-0547">Nucleotide-binding</keyword>
<keyword evidence="7" id="KW-0413">Isomerase</keyword>
<dbReference type="PANTHER" id="PTHR11070:SF2">
    <property type="entry name" value="ATP-DEPENDENT DNA HELICASE SRS2"/>
    <property type="match status" value="1"/>
</dbReference>
<feature type="domain" description="UvrD-like helicase C-terminal" evidence="14">
    <location>
        <begin position="265"/>
        <end position="522"/>
    </location>
</feature>
<evidence type="ECO:0000256" key="9">
    <source>
        <dbReference type="ARBA" id="ARBA00034808"/>
    </source>
</evidence>
<dbReference type="PROSITE" id="PS51198">
    <property type="entry name" value="UVRD_HELICASE_ATP_BIND"/>
    <property type="match status" value="1"/>
</dbReference>
<organism evidence="15 16">
    <name type="scientific">Xanthomonas sacchari</name>
    <dbReference type="NCBI Taxonomy" id="56458"/>
    <lineage>
        <taxon>Bacteria</taxon>
        <taxon>Pseudomonadati</taxon>
        <taxon>Pseudomonadota</taxon>
        <taxon>Gammaproteobacteria</taxon>
        <taxon>Lysobacterales</taxon>
        <taxon>Lysobacteraceae</taxon>
        <taxon>Xanthomonas</taxon>
    </lineage>
</organism>
<evidence type="ECO:0000313" key="16">
    <source>
        <dbReference type="Proteomes" id="UP001320843"/>
    </source>
</evidence>
<dbReference type="SUPFAM" id="SSF52540">
    <property type="entry name" value="P-loop containing nucleoside triphosphate hydrolases"/>
    <property type="match status" value="1"/>
</dbReference>
<feature type="binding site" evidence="12">
    <location>
        <begin position="20"/>
        <end position="27"/>
    </location>
    <ligand>
        <name>ATP</name>
        <dbReference type="ChEBI" id="CHEBI:30616"/>
    </ligand>
</feature>
<keyword evidence="4 12" id="KW-0347">Helicase</keyword>
<comment type="catalytic activity">
    <reaction evidence="11">
        <text>ATP + H2O = ADP + phosphate + H(+)</text>
        <dbReference type="Rhea" id="RHEA:13065"/>
        <dbReference type="ChEBI" id="CHEBI:15377"/>
        <dbReference type="ChEBI" id="CHEBI:15378"/>
        <dbReference type="ChEBI" id="CHEBI:30616"/>
        <dbReference type="ChEBI" id="CHEBI:43474"/>
        <dbReference type="ChEBI" id="CHEBI:456216"/>
        <dbReference type="EC" id="5.6.2.4"/>
    </reaction>
</comment>
<evidence type="ECO:0000256" key="11">
    <source>
        <dbReference type="ARBA" id="ARBA00048988"/>
    </source>
</evidence>
<dbReference type="Gene3D" id="1.10.10.160">
    <property type="match status" value="1"/>
</dbReference>
<feature type="domain" description="UvrD-like helicase ATP-binding" evidence="13">
    <location>
        <begin position="1"/>
        <end position="264"/>
    </location>
</feature>
<comment type="catalytic activity">
    <reaction evidence="8">
        <text>Couples ATP hydrolysis with the unwinding of duplex DNA by translocating in the 3'-5' direction.</text>
        <dbReference type="EC" id="5.6.2.4"/>
    </reaction>
</comment>
<dbReference type="InterPro" id="IPR014017">
    <property type="entry name" value="DNA_helicase_UvrD-like_C"/>
</dbReference>
<dbReference type="CDD" id="cd17932">
    <property type="entry name" value="DEXQc_UvrD"/>
    <property type="match status" value="1"/>
</dbReference>
<gene>
    <name evidence="15" type="ORF">NB700_001774</name>
</gene>
<reference evidence="15 16" key="1">
    <citation type="submission" date="2022-06" db="EMBL/GenBank/DDBJ databases">
        <title>Dynamics of rice microbiomes reveals core vertical transmitted seed endophytes.</title>
        <authorList>
            <person name="Liao K."/>
            <person name="Zhang X."/>
        </authorList>
    </citation>
    <scope>NUCLEOTIDE SEQUENCE [LARGE SCALE GENOMIC DNA]</scope>
    <source>
        <strain evidence="15 16">YT10-10-1</strain>
    </source>
</reference>
<accession>A0ABT3DUS6</accession>
<keyword evidence="6" id="KW-0238">DNA-binding</keyword>
<dbReference type="PANTHER" id="PTHR11070">
    <property type="entry name" value="UVRD / RECB / PCRA DNA HELICASE FAMILY MEMBER"/>
    <property type="match status" value="1"/>
</dbReference>
<keyword evidence="5 12" id="KW-0067">ATP-binding</keyword>
<comment type="similarity">
    <text evidence="1">Belongs to the helicase family. UvrD subfamily.</text>
</comment>
<dbReference type="GO" id="GO:0016787">
    <property type="term" value="F:hydrolase activity"/>
    <property type="evidence" value="ECO:0007669"/>
    <property type="project" value="UniProtKB-KW"/>
</dbReference>
<evidence type="ECO:0000259" key="13">
    <source>
        <dbReference type="PROSITE" id="PS51198"/>
    </source>
</evidence>
<dbReference type="RefSeq" id="WP_267122624.1">
    <property type="nucleotide sequence ID" value="NZ_JANFWR010000010.1"/>
</dbReference>
<dbReference type="EC" id="5.6.2.4" evidence="9"/>
<name>A0ABT3DUS6_9XANT</name>
<dbReference type="InterPro" id="IPR014016">
    <property type="entry name" value="UvrD-like_ATP-bd"/>
</dbReference>
<dbReference type="InterPro" id="IPR027417">
    <property type="entry name" value="P-loop_NTPase"/>
</dbReference>
<evidence type="ECO:0000256" key="6">
    <source>
        <dbReference type="ARBA" id="ARBA00023125"/>
    </source>
</evidence>
<dbReference type="Proteomes" id="UP001320843">
    <property type="component" value="Unassembled WGS sequence"/>
</dbReference>
<dbReference type="Pfam" id="PF13361">
    <property type="entry name" value="UvrD_C"/>
    <property type="match status" value="2"/>
</dbReference>
<evidence type="ECO:0000256" key="4">
    <source>
        <dbReference type="ARBA" id="ARBA00022806"/>
    </source>
</evidence>
<evidence type="ECO:0000256" key="12">
    <source>
        <dbReference type="PROSITE-ProRule" id="PRU00560"/>
    </source>
</evidence>
<dbReference type="EMBL" id="JANFWR010000010">
    <property type="protein sequence ID" value="MCW0399218.1"/>
    <property type="molecule type" value="Genomic_DNA"/>
</dbReference>
<dbReference type="Gene3D" id="1.10.486.10">
    <property type="entry name" value="PCRA, domain 4"/>
    <property type="match status" value="1"/>
</dbReference>
<dbReference type="Pfam" id="PF00580">
    <property type="entry name" value="UvrD-helicase"/>
    <property type="match status" value="1"/>
</dbReference>
<comment type="caution">
    <text evidence="15">The sequence shown here is derived from an EMBL/GenBank/DDBJ whole genome shotgun (WGS) entry which is preliminary data.</text>
</comment>
<protein>
    <recommendedName>
        <fullName evidence="9">DNA 3'-5' helicase</fullName>
        <ecNumber evidence="9">5.6.2.4</ecNumber>
    </recommendedName>
    <alternativeName>
        <fullName evidence="10">DNA 3'-5' helicase II</fullName>
    </alternativeName>
</protein>
<evidence type="ECO:0000256" key="1">
    <source>
        <dbReference type="ARBA" id="ARBA00009922"/>
    </source>
</evidence>
<evidence type="ECO:0000256" key="3">
    <source>
        <dbReference type="ARBA" id="ARBA00022801"/>
    </source>
</evidence>
<keyword evidence="16" id="KW-1185">Reference proteome</keyword>
<evidence type="ECO:0000256" key="8">
    <source>
        <dbReference type="ARBA" id="ARBA00034617"/>
    </source>
</evidence>
<dbReference type="CDD" id="cd18807">
    <property type="entry name" value="SF1_C_UvrD"/>
    <property type="match status" value="1"/>
</dbReference>
<evidence type="ECO:0000256" key="10">
    <source>
        <dbReference type="ARBA" id="ARBA00034923"/>
    </source>
</evidence>
<dbReference type="InterPro" id="IPR000212">
    <property type="entry name" value="DNA_helicase_UvrD/REP"/>
</dbReference>
<evidence type="ECO:0000256" key="2">
    <source>
        <dbReference type="ARBA" id="ARBA00022741"/>
    </source>
</evidence>
<proteinExistence type="inferred from homology"/>
<evidence type="ECO:0000313" key="15">
    <source>
        <dbReference type="EMBL" id="MCW0399218.1"/>
    </source>
</evidence>
<evidence type="ECO:0000256" key="5">
    <source>
        <dbReference type="ARBA" id="ARBA00022840"/>
    </source>
</evidence>
<keyword evidence="3 12" id="KW-0378">Hydrolase</keyword>
<dbReference type="PROSITE" id="PS51217">
    <property type="entry name" value="UVRD_HELICASE_CTER"/>
    <property type="match status" value="1"/>
</dbReference>
<dbReference type="Gene3D" id="3.40.50.300">
    <property type="entry name" value="P-loop containing nucleotide triphosphate hydrolases"/>
    <property type="match status" value="2"/>
</dbReference>